<gene>
    <name evidence="1" type="ORF">AMSG_06851</name>
</gene>
<dbReference type="EMBL" id="GL349461">
    <property type="protein sequence ID" value="KNC50364.1"/>
    <property type="molecule type" value="Genomic_DNA"/>
</dbReference>
<evidence type="ECO:0000313" key="2">
    <source>
        <dbReference type="Proteomes" id="UP000054408"/>
    </source>
</evidence>
<dbReference type="Proteomes" id="UP000054408">
    <property type="component" value="Unassembled WGS sequence"/>
</dbReference>
<proteinExistence type="predicted"/>
<dbReference type="InterPro" id="IPR007849">
    <property type="entry name" value="ATP10"/>
</dbReference>
<name>A0A0L0DDG5_THETB</name>
<dbReference type="GO" id="GO:0033615">
    <property type="term" value="P:mitochondrial proton-transporting ATP synthase complex assembly"/>
    <property type="evidence" value="ECO:0007669"/>
    <property type="project" value="TreeGrafter"/>
</dbReference>
<evidence type="ECO:0008006" key="3">
    <source>
        <dbReference type="Google" id="ProtNLM"/>
    </source>
</evidence>
<reference evidence="1 2" key="1">
    <citation type="submission" date="2010-05" db="EMBL/GenBank/DDBJ databases">
        <title>The Genome Sequence of Thecamonas trahens ATCC 50062.</title>
        <authorList>
            <consortium name="The Broad Institute Genome Sequencing Platform"/>
            <person name="Russ C."/>
            <person name="Cuomo C."/>
            <person name="Shea T."/>
            <person name="Young S.K."/>
            <person name="Zeng Q."/>
            <person name="Koehrsen M."/>
            <person name="Haas B."/>
            <person name="Borodovsky M."/>
            <person name="Guigo R."/>
            <person name="Alvarado L."/>
            <person name="Berlin A."/>
            <person name="Bochicchio J."/>
            <person name="Borenstein D."/>
            <person name="Chapman S."/>
            <person name="Chen Z."/>
            <person name="Freedman E."/>
            <person name="Gellesch M."/>
            <person name="Goldberg J."/>
            <person name="Griggs A."/>
            <person name="Gujja S."/>
            <person name="Heilman E."/>
            <person name="Heiman D."/>
            <person name="Hepburn T."/>
            <person name="Howarth C."/>
            <person name="Jen D."/>
            <person name="Larson L."/>
            <person name="Mehta T."/>
            <person name="Park D."/>
            <person name="Pearson M."/>
            <person name="Roberts A."/>
            <person name="Saif S."/>
            <person name="Shenoy N."/>
            <person name="Sisk P."/>
            <person name="Stolte C."/>
            <person name="Sykes S."/>
            <person name="Thomson T."/>
            <person name="Walk T."/>
            <person name="White J."/>
            <person name="Yandava C."/>
            <person name="Burger G."/>
            <person name="Gray M.W."/>
            <person name="Holland P.W.H."/>
            <person name="King N."/>
            <person name="Lang F.B.F."/>
            <person name="Roger A.J."/>
            <person name="Ruiz-Trillo I."/>
            <person name="Lander E."/>
            <person name="Nusbaum C."/>
        </authorList>
    </citation>
    <scope>NUCLEOTIDE SEQUENCE [LARGE SCALE GENOMIC DNA]</scope>
    <source>
        <strain evidence="1 2">ATCC 50062</strain>
    </source>
</reference>
<dbReference type="OrthoDB" id="17089at2759"/>
<dbReference type="GO" id="GO:0005743">
    <property type="term" value="C:mitochondrial inner membrane"/>
    <property type="evidence" value="ECO:0007669"/>
    <property type="project" value="TreeGrafter"/>
</dbReference>
<accession>A0A0L0DDG5</accession>
<organism evidence="1 2">
    <name type="scientific">Thecamonas trahens ATCC 50062</name>
    <dbReference type="NCBI Taxonomy" id="461836"/>
    <lineage>
        <taxon>Eukaryota</taxon>
        <taxon>Apusozoa</taxon>
        <taxon>Apusomonadida</taxon>
        <taxon>Apusomonadidae</taxon>
        <taxon>Thecamonas</taxon>
    </lineage>
</organism>
<dbReference type="RefSeq" id="XP_013756906.1">
    <property type="nucleotide sequence ID" value="XM_013901452.1"/>
</dbReference>
<dbReference type="PANTHER" id="PTHR28106">
    <property type="entry name" value="MITOCHONDRIAL ATPASE COMPLEX SUBUNIT ATP10"/>
    <property type="match status" value="1"/>
</dbReference>
<dbReference type="AlphaFoldDB" id="A0A0L0DDG5"/>
<dbReference type="PANTHER" id="PTHR28106:SF1">
    <property type="entry name" value="MITOCHONDRIAL ATPASE COMPLEX SUBUNIT ATP10"/>
    <property type="match status" value="1"/>
</dbReference>
<dbReference type="Pfam" id="PF05176">
    <property type="entry name" value="ATP-synt_10"/>
    <property type="match status" value="1"/>
</dbReference>
<sequence>MFVEPSVVLVAFRDSAMEHTRDWGAALAAHGGLSALPRTHLLFVETRVLKLFKSLFVSSLRQATPASQVDATLLSFDADETVRAALGVDNRLFGYALLVDAEGRIRWRGKGPATAGNVQRLASAVSGL</sequence>
<evidence type="ECO:0000313" key="1">
    <source>
        <dbReference type="EMBL" id="KNC50364.1"/>
    </source>
</evidence>
<protein>
    <recommendedName>
        <fullName evidence="3">ATP10 protein</fullName>
    </recommendedName>
</protein>
<dbReference type="GeneID" id="25565922"/>
<keyword evidence="2" id="KW-1185">Reference proteome</keyword>